<dbReference type="SMART" id="SM00355">
    <property type="entry name" value="ZnF_C2H2"/>
    <property type="match status" value="3"/>
</dbReference>
<protein>
    <recommendedName>
        <fullName evidence="6">C2H2-type domain-containing protein</fullName>
    </recommendedName>
</protein>
<dbReference type="PANTHER" id="PTHR24403:SF67">
    <property type="entry name" value="FI01116P-RELATED"/>
    <property type="match status" value="1"/>
</dbReference>
<gene>
    <name evidence="7" type="ORF">NQ317_007880</name>
</gene>
<dbReference type="Proteomes" id="UP001162164">
    <property type="component" value="Unassembled WGS sequence"/>
</dbReference>
<keyword evidence="1" id="KW-0479">Metal-binding</keyword>
<evidence type="ECO:0000256" key="5">
    <source>
        <dbReference type="PROSITE-ProRule" id="PRU00042"/>
    </source>
</evidence>
<dbReference type="InterPro" id="IPR050688">
    <property type="entry name" value="Zinc_finger/UBP_domain"/>
</dbReference>
<dbReference type="PROSITE" id="PS50157">
    <property type="entry name" value="ZINC_FINGER_C2H2_2"/>
    <property type="match status" value="3"/>
</dbReference>
<keyword evidence="2" id="KW-0677">Repeat</keyword>
<accession>A0ABQ9JS62</accession>
<name>A0ABQ9JS62_9CUCU</name>
<sequence length="257" mass="30619">MMYDLDMIPLNAILYIEIAVYQIMMDSITCASCVRTLTSYFTFATTCEGIEEKIKLYHEIQQREGKIKLSNVLTFVGDCIQYNNDNIKKEGILDNLENRFTCPDIKEVELDSGVECKQKSVEMYTCKTGQYQTKHTLFFKRHLLKLKTKYRRCLKRHLLGHKDISEIKTYKCELCQYQTKHRRSLKRHLLSHKDISEVQTFKCETCPFQTRRKENLKRHLLSHQDVSEVQMFKCETCPYQTKRKENLKRHLLSHRDI</sequence>
<comment type="caution">
    <text evidence="7">The sequence shown here is derived from an EMBL/GenBank/DDBJ whole genome shotgun (WGS) entry which is preliminary data.</text>
</comment>
<keyword evidence="4" id="KW-0862">Zinc</keyword>
<evidence type="ECO:0000256" key="3">
    <source>
        <dbReference type="ARBA" id="ARBA00022771"/>
    </source>
</evidence>
<dbReference type="InterPro" id="IPR036236">
    <property type="entry name" value="Znf_C2H2_sf"/>
</dbReference>
<dbReference type="PANTHER" id="PTHR24403">
    <property type="entry name" value="ZINC FINGER PROTEIN"/>
    <property type="match status" value="1"/>
</dbReference>
<evidence type="ECO:0000313" key="7">
    <source>
        <dbReference type="EMBL" id="KAJ8981106.1"/>
    </source>
</evidence>
<evidence type="ECO:0000256" key="2">
    <source>
        <dbReference type="ARBA" id="ARBA00022737"/>
    </source>
</evidence>
<dbReference type="Gene3D" id="3.30.160.60">
    <property type="entry name" value="Classic Zinc Finger"/>
    <property type="match status" value="2"/>
</dbReference>
<evidence type="ECO:0000256" key="1">
    <source>
        <dbReference type="ARBA" id="ARBA00022723"/>
    </source>
</evidence>
<proteinExistence type="predicted"/>
<reference evidence="7" key="1">
    <citation type="journal article" date="2023" name="Insect Mol. Biol.">
        <title>Genome sequencing provides insights into the evolution of gene families encoding plant cell wall-degrading enzymes in longhorned beetles.</title>
        <authorList>
            <person name="Shin N.R."/>
            <person name="Okamura Y."/>
            <person name="Kirsch R."/>
            <person name="Pauchet Y."/>
        </authorList>
    </citation>
    <scope>NUCLEOTIDE SEQUENCE</scope>
    <source>
        <strain evidence="7">MMC_N1</strain>
    </source>
</reference>
<dbReference type="Pfam" id="PF13909">
    <property type="entry name" value="zf-H2C2_5"/>
    <property type="match status" value="1"/>
</dbReference>
<feature type="domain" description="C2H2-type" evidence="6">
    <location>
        <begin position="170"/>
        <end position="197"/>
    </location>
</feature>
<feature type="domain" description="C2H2-type" evidence="6">
    <location>
        <begin position="232"/>
        <end position="257"/>
    </location>
</feature>
<feature type="domain" description="C2H2-type" evidence="6">
    <location>
        <begin position="201"/>
        <end position="228"/>
    </location>
</feature>
<keyword evidence="8" id="KW-1185">Reference proteome</keyword>
<evidence type="ECO:0000313" key="8">
    <source>
        <dbReference type="Proteomes" id="UP001162164"/>
    </source>
</evidence>
<dbReference type="SUPFAM" id="SSF57667">
    <property type="entry name" value="beta-beta-alpha zinc fingers"/>
    <property type="match status" value="1"/>
</dbReference>
<evidence type="ECO:0000259" key="6">
    <source>
        <dbReference type="PROSITE" id="PS50157"/>
    </source>
</evidence>
<keyword evidence="3 5" id="KW-0863">Zinc-finger</keyword>
<dbReference type="Pfam" id="PF00096">
    <property type="entry name" value="zf-C2H2"/>
    <property type="match status" value="1"/>
</dbReference>
<dbReference type="EMBL" id="JAPWTJ010000201">
    <property type="protein sequence ID" value="KAJ8981106.1"/>
    <property type="molecule type" value="Genomic_DNA"/>
</dbReference>
<evidence type="ECO:0000256" key="4">
    <source>
        <dbReference type="ARBA" id="ARBA00022833"/>
    </source>
</evidence>
<organism evidence="7 8">
    <name type="scientific">Molorchus minor</name>
    <dbReference type="NCBI Taxonomy" id="1323400"/>
    <lineage>
        <taxon>Eukaryota</taxon>
        <taxon>Metazoa</taxon>
        <taxon>Ecdysozoa</taxon>
        <taxon>Arthropoda</taxon>
        <taxon>Hexapoda</taxon>
        <taxon>Insecta</taxon>
        <taxon>Pterygota</taxon>
        <taxon>Neoptera</taxon>
        <taxon>Endopterygota</taxon>
        <taxon>Coleoptera</taxon>
        <taxon>Polyphaga</taxon>
        <taxon>Cucujiformia</taxon>
        <taxon>Chrysomeloidea</taxon>
        <taxon>Cerambycidae</taxon>
        <taxon>Lamiinae</taxon>
        <taxon>Monochamini</taxon>
        <taxon>Molorchus</taxon>
    </lineage>
</organism>
<dbReference type="InterPro" id="IPR013087">
    <property type="entry name" value="Znf_C2H2_type"/>
</dbReference>